<dbReference type="InterPro" id="IPR008334">
    <property type="entry name" value="5'-Nucleotdase_C"/>
</dbReference>
<name>A0A1R3X362_9RHOB</name>
<dbReference type="SUPFAM" id="SSF56300">
    <property type="entry name" value="Metallo-dependent phosphatases"/>
    <property type="match status" value="1"/>
</dbReference>
<dbReference type="PANTHER" id="PTHR11575:SF6">
    <property type="entry name" value="2',3'-CYCLIC-NUCLEOTIDE 2'-PHOSPHODIESTERASE_3'-NUCLEOTIDASE"/>
    <property type="match status" value="1"/>
</dbReference>
<dbReference type="GO" id="GO:0030288">
    <property type="term" value="C:outer membrane-bounded periplasmic space"/>
    <property type="evidence" value="ECO:0007669"/>
    <property type="project" value="TreeGrafter"/>
</dbReference>
<dbReference type="PROSITE" id="PS00786">
    <property type="entry name" value="5_NUCLEOTIDASE_2"/>
    <property type="match status" value="1"/>
</dbReference>
<dbReference type="GO" id="GO:0009166">
    <property type="term" value="P:nucleotide catabolic process"/>
    <property type="evidence" value="ECO:0007669"/>
    <property type="project" value="InterPro"/>
</dbReference>
<organism evidence="6 7">
    <name type="scientific">Yoonia rosea</name>
    <dbReference type="NCBI Taxonomy" id="287098"/>
    <lineage>
        <taxon>Bacteria</taxon>
        <taxon>Pseudomonadati</taxon>
        <taxon>Pseudomonadota</taxon>
        <taxon>Alphaproteobacteria</taxon>
        <taxon>Rhodobacterales</taxon>
        <taxon>Paracoccaceae</taxon>
        <taxon>Yoonia</taxon>
    </lineage>
</organism>
<proteinExistence type="inferred from homology"/>
<reference evidence="7" key="1">
    <citation type="submission" date="2017-01" db="EMBL/GenBank/DDBJ databases">
        <authorList>
            <person name="Varghese N."/>
            <person name="Submissions S."/>
        </authorList>
    </citation>
    <scope>NUCLEOTIDE SEQUENCE [LARGE SCALE GENOMIC DNA]</scope>
    <source>
        <strain evidence="7">DSM 29591</strain>
    </source>
</reference>
<dbReference type="GO" id="GO:0016788">
    <property type="term" value="F:hydrolase activity, acting on ester bonds"/>
    <property type="evidence" value="ECO:0007669"/>
    <property type="project" value="InterPro"/>
</dbReference>
<dbReference type="Gene3D" id="3.60.21.10">
    <property type="match status" value="1"/>
</dbReference>
<dbReference type="STRING" id="287098.SAMN05421665_1898"/>
<dbReference type="GO" id="GO:0000166">
    <property type="term" value="F:nucleotide binding"/>
    <property type="evidence" value="ECO:0007669"/>
    <property type="project" value="UniProtKB-KW"/>
</dbReference>
<dbReference type="OrthoDB" id="9803927at2"/>
<sequence length="611" mass="66183">MKTPFSSTVQSPSGQLRLLETTDLHMQLLDYDYFADRQDPTTGLVKLADQIAALRDDPLVTTILCDNGDLIQGNPLADYLAQTLAPDQTHPIIAALDMLQYDAITLGNHEFDYGPVFLKSVLAKASFPVVCTNVPAFHGDDLVKPFTILERDIPCDDGIRHPIKIGVIGFAPPQFADAGNPALNATDIRRAAQDIVPQVKAAGADIIVALCHSGIGLAEDIPHLENAALPLAQVAGIDALLLGHTHEVFPDATIATDGPADYAGGRLHGKPAVMAGFGAQSFGVIELTLRRAQGGWQITDHQTRVERASLRKGPESKLRQDLRALVATPHVATVAQMQEPVVNTTVPITSYFATLQPDFSQQLMAQAMQRATNAALEGAHPPVLAATSSYRFGGRSGLGHYIDIPVGPITLRDVAAIFPFADHLCAVRRTGKQLRLWLERAAAHYNRMQPGLCNQPLISPQSAGYNCDAIFGLSYQIDLTQPARFDTQGREINPNASRIVQMRFQDQTVEDDDVFIVATNSFRAKGGGGFPQIAADDIVYTSRQTLRDILIKDLKAIGSVTAKPCQNWAFAPIPNTAAAFVSAPQARDHITGPITYIRQDADGRARYRITF</sequence>
<dbReference type="InterPro" id="IPR006146">
    <property type="entry name" value="5'-Nucleotdase_CS"/>
</dbReference>
<gene>
    <name evidence="6" type="ORF">SAMN05421665_1898</name>
</gene>
<keyword evidence="3" id="KW-0547">Nucleotide-binding</keyword>
<dbReference type="RefSeq" id="WP_076659324.1">
    <property type="nucleotide sequence ID" value="NZ_FTPR01000001.1"/>
</dbReference>
<dbReference type="InterPro" id="IPR029052">
    <property type="entry name" value="Metallo-depent_PP-like"/>
</dbReference>
<dbReference type="PANTHER" id="PTHR11575">
    <property type="entry name" value="5'-NUCLEOTIDASE-RELATED"/>
    <property type="match status" value="1"/>
</dbReference>
<dbReference type="InterPro" id="IPR036907">
    <property type="entry name" value="5'-Nucleotdase_C_sf"/>
</dbReference>
<dbReference type="Pfam" id="PF02872">
    <property type="entry name" value="5_nucleotid_C"/>
    <property type="match status" value="1"/>
</dbReference>
<keyword evidence="2" id="KW-0732">Signal</keyword>
<evidence type="ECO:0000256" key="1">
    <source>
        <dbReference type="ARBA" id="ARBA00006654"/>
    </source>
</evidence>
<comment type="similarity">
    <text evidence="1 3">Belongs to the 5'-nucleotidase family.</text>
</comment>
<feature type="domain" description="5'-Nucleotidase C-terminal" evidence="5">
    <location>
        <begin position="360"/>
        <end position="533"/>
    </location>
</feature>
<dbReference type="Proteomes" id="UP000186997">
    <property type="component" value="Unassembled WGS sequence"/>
</dbReference>
<evidence type="ECO:0000256" key="2">
    <source>
        <dbReference type="ARBA" id="ARBA00022729"/>
    </source>
</evidence>
<dbReference type="InterPro" id="IPR004843">
    <property type="entry name" value="Calcineurin-like_PHP"/>
</dbReference>
<evidence type="ECO:0000259" key="5">
    <source>
        <dbReference type="Pfam" id="PF02872"/>
    </source>
</evidence>
<dbReference type="SUPFAM" id="SSF55816">
    <property type="entry name" value="5'-nucleotidase (syn. UDP-sugar hydrolase), C-terminal domain"/>
    <property type="match status" value="1"/>
</dbReference>
<evidence type="ECO:0000313" key="6">
    <source>
        <dbReference type="EMBL" id="SIT84661.1"/>
    </source>
</evidence>
<dbReference type="PRINTS" id="PR01607">
    <property type="entry name" value="APYRASEFAMLY"/>
</dbReference>
<dbReference type="Pfam" id="PF00149">
    <property type="entry name" value="Metallophos"/>
    <property type="match status" value="1"/>
</dbReference>
<evidence type="ECO:0000259" key="4">
    <source>
        <dbReference type="Pfam" id="PF00149"/>
    </source>
</evidence>
<dbReference type="GO" id="GO:0046872">
    <property type="term" value="F:metal ion binding"/>
    <property type="evidence" value="ECO:0007669"/>
    <property type="project" value="InterPro"/>
</dbReference>
<dbReference type="AlphaFoldDB" id="A0A1R3X362"/>
<keyword evidence="7" id="KW-1185">Reference proteome</keyword>
<dbReference type="Gene3D" id="3.90.780.10">
    <property type="entry name" value="5'-Nucleotidase, C-terminal domain"/>
    <property type="match status" value="1"/>
</dbReference>
<keyword evidence="3" id="KW-0378">Hydrolase</keyword>
<protein>
    <submittedName>
        <fullName evidence="6">2',3'-cyclic-nucleotide 2'-phosphodiesterase / 3'-nucleotidase</fullName>
    </submittedName>
</protein>
<accession>A0A1R3X362</accession>
<evidence type="ECO:0000313" key="7">
    <source>
        <dbReference type="Proteomes" id="UP000186997"/>
    </source>
</evidence>
<dbReference type="NCBIfam" id="NF006938">
    <property type="entry name" value="PRK09420.1"/>
    <property type="match status" value="1"/>
</dbReference>
<dbReference type="EMBL" id="FTPR01000001">
    <property type="protein sequence ID" value="SIT84661.1"/>
    <property type="molecule type" value="Genomic_DNA"/>
</dbReference>
<feature type="domain" description="Calcineurin-like phosphoesterase" evidence="4">
    <location>
        <begin position="17"/>
        <end position="247"/>
    </location>
</feature>
<evidence type="ECO:0000256" key="3">
    <source>
        <dbReference type="RuleBase" id="RU362119"/>
    </source>
</evidence>
<dbReference type="InterPro" id="IPR006179">
    <property type="entry name" value="5_nucleotidase/apyrase"/>
</dbReference>